<organism evidence="3 4">
    <name type="scientific">Acidothermus cellulolyticus (strain ATCC 43068 / DSM 8971 / 11B)</name>
    <dbReference type="NCBI Taxonomy" id="351607"/>
    <lineage>
        <taxon>Bacteria</taxon>
        <taxon>Bacillati</taxon>
        <taxon>Actinomycetota</taxon>
        <taxon>Actinomycetes</taxon>
        <taxon>Acidothermales</taxon>
        <taxon>Acidothermaceae</taxon>
        <taxon>Acidothermus</taxon>
    </lineage>
</organism>
<evidence type="ECO:0000313" key="3">
    <source>
        <dbReference type="EMBL" id="ABK53175.1"/>
    </source>
</evidence>
<sequence length="183" mass="19933">MPGEFASDPAADGRQHAPPGDESLRYREHRRVPWWWWLVGALFVVPSVEIVVVFGPEFSRRPTVGMAVGGLVASFLLLVVIFGTASRSTIDVTAAGLRVGRSTLPAAHIGRVRVLDRNAMRLITGPQARADAVLRLLPWLHEAVQIETPGRPEPYWVVATKRPAALAAALTQVQAAAHSRQII</sequence>
<dbReference type="EMBL" id="CP000481">
    <property type="protein sequence ID" value="ABK53175.1"/>
    <property type="molecule type" value="Genomic_DNA"/>
</dbReference>
<keyword evidence="4" id="KW-1185">Reference proteome</keyword>
<keyword evidence="2" id="KW-0812">Transmembrane</keyword>
<feature type="transmembrane region" description="Helical" evidence="2">
    <location>
        <begin position="66"/>
        <end position="85"/>
    </location>
</feature>
<dbReference type="KEGG" id="ace:Acel_1403"/>
<evidence type="ECO:0008006" key="5">
    <source>
        <dbReference type="Google" id="ProtNLM"/>
    </source>
</evidence>
<dbReference type="STRING" id="351607.Acel_1403"/>
<dbReference type="InParanoid" id="A0LUR5"/>
<dbReference type="AlphaFoldDB" id="A0LUR5"/>
<accession>A0LUR5</accession>
<proteinExistence type="predicted"/>
<keyword evidence="2" id="KW-0472">Membrane</keyword>
<dbReference type="Proteomes" id="UP000008221">
    <property type="component" value="Chromosome"/>
</dbReference>
<name>A0LUR5_ACIC1</name>
<reference evidence="3 4" key="1">
    <citation type="journal article" date="2009" name="Genome Res.">
        <title>Complete genome of the cellulolytic thermophile Acidothermus cellulolyticus 11B provides insights into its ecophysiological and evolutionary adaptations.</title>
        <authorList>
            <person name="Barabote R.D."/>
            <person name="Xie G."/>
            <person name="Leu D.H."/>
            <person name="Normand P."/>
            <person name="Necsulea A."/>
            <person name="Daubin V."/>
            <person name="Medigue C."/>
            <person name="Adney W.S."/>
            <person name="Xu X.C."/>
            <person name="Lapidus A."/>
            <person name="Parales R.E."/>
            <person name="Detter C."/>
            <person name="Pujic P."/>
            <person name="Bruce D."/>
            <person name="Lavire C."/>
            <person name="Challacombe J.F."/>
            <person name="Brettin T.S."/>
            <person name="Berry A.M."/>
        </authorList>
    </citation>
    <scope>NUCLEOTIDE SEQUENCE [LARGE SCALE GENOMIC DNA]</scope>
    <source>
        <strain evidence="4">ATCC 43068 / DSM 8971 / 11B</strain>
    </source>
</reference>
<dbReference type="Pfam" id="PF11292">
    <property type="entry name" value="DUF3093"/>
    <property type="match status" value="1"/>
</dbReference>
<dbReference type="InterPro" id="IPR021443">
    <property type="entry name" value="DUF3093"/>
</dbReference>
<gene>
    <name evidence="3" type="ordered locus">Acel_1403</name>
</gene>
<feature type="region of interest" description="Disordered" evidence="1">
    <location>
        <begin position="1"/>
        <end position="22"/>
    </location>
</feature>
<evidence type="ECO:0000313" key="4">
    <source>
        <dbReference type="Proteomes" id="UP000008221"/>
    </source>
</evidence>
<evidence type="ECO:0000256" key="2">
    <source>
        <dbReference type="SAM" id="Phobius"/>
    </source>
</evidence>
<dbReference type="HOGENOM" id="CLU_109360_0_0_11"/>
<keyword evidence="2" id="KW-1133">Transmembrane helix</keyword>
<dbReference type="OrthoDB" id="3217020at2"/>
<evidence type="ECO:0000256" key="1">
    <source>
        <dbReference type="SAM" id="MobiDB-lite"/>
    </source>
</evidence>
<dbReference type="RefSeq" id="WP_011720238.1">
    <property type="nucleotide sequence ID" value="NC_008578.1"/>
</dbReference>
<protein>
    <recommendedName>
        <fullName evidence="5">DUF3093 domain-containing protein</fullName>
    </recommendedName>
</protein>
<feature type="transmembrane region" description="Helical" evidence="2">
    <location>
        <begin position="34"/>
        <end position="54"/>
    </location>
</feature>